<keyword evidence="1" id="KW-0812">Transmembrane</keyword>
<dbReference type="Proteomes" id="UP001195483">
    <property type="component" value="Unassembled WGS sequence"/>
</dbReference>
<evidence type="ECO:0000313" key="3">
    <source>
        <dbReference type="Proteomes" id="UP001195483"/>
    </source>
</evidence>
<organism evidence="2 3">
    <name type="scientific">Potamilus streckersoni</name>
    <dbReference type="NCBI Taxonomy" id="2493646"/>
    <lineage>
        <taxon>Eukaryota</taxon>
        <taxon>Metazoa</taxon>
        <taxon>Spiralia</taxon>
        <taxon>Lophotrochozoa</taxon>
        <taxon>Mollusca</taxon>
        <taxon>Bivalvia</taxon>
        <taxon>Autobranchia</taxon>
        <taxon>Heteroconchia</taxon>
        <taxon>Palaeoheterodonta</taxon>
        <taxon>Unionida</taxon>
        <taxon>Unionoidea</taxon>
        <taxon>Unionidae</taxon>
        <taxon>Ambleminae</taxon>
        <taxon>Lampsilini</taxon>
        <taxon>Potamilus</taxon>
    </lineage>
</organism>
<reference evidence="2" key="2">
    <citation type="journal article" date="2021" name="Genome Biol. Evol.">
        <title>Developing a high-quality reference genome for a parasitic bivalve with doubly uniparental inheritance (Bivalvia: Unionida).</title>
        <authorList>
            <person name="Smith C.H."/>
        </authorList>
    </citation>
    <scope>NUCLEOTIDE SEQUENCE</scope>
    <source>
        <strain evidence="2">CHS0354</strain>
        <tissue evidence="2">Mantle</tissue>
    </source>
</reference>
<proteinExistence type="predicted"/>
<keyword evidence="1" id="KW-1133">Transmembrane helix</keyword>
<name>A0AAE0RU15_9BIVA</name>
<dbReference type="AlphaFoldDB" id="A0AAE0RU15"/>
<sequence>MREFMRTCVSRNQEEKKTTNSTAAVPVHCPDQDARFNLYYSVAISAYVVFVILGGNLFSKFGTRVVRLIF</sequence>
<keyword evidence="1" id="KW-0472">Membrane</keyword>
<feature type="non-terminal residue" evidence="2">
    <location>
        <position position="70"/>
    </location>
</feature>
<gene>
    <name evidence="2" type="ORF">CHS0354_013197</name>
</gene>
<dbReference type="EMBL" id="JAEAOA010000801">
    <property type="protein sequence ID" value="KAK3579683.1"/>
    <property type="molecule type" value="Genomic_DNA"/>
</dbReference>
<evidence type="ECO:0000256" key="1">
    <source>
        <dbReference type="SAM" id="Phobius"/>
    </source>
</evidence>
<accession>A0AAE0RU15</accession>
<reference evidence="2" key="1">
    <citation type="journal article" date="2021" name="Genome Biol. Evol.">
        <title>A High-Quality Reference Genome for a Parasitic Bivalve with Doubly Uniparental Inheritance (Bivalvia: Unionida).</title>
        <authorList>
            <person name="Smith C.H."/>
        </authorList>
    </citation>
    <scope>NUCLEOTIDE SEQUENCE</scope>
    <source>
        <strain evidence="2">CHS0354</strain>
    </source>
</reference>
<feature type="transmembrane region" description="Helical" evidence="1">
    <location>
        <begin position="38"/>
        <end position="58"/>
    </location>
</feature>
<evidence type="ECO:0000313" key="2">
    <source>
        <dbReference type="EMBL" id="KAK3579683.1"/>
    </source>
</evidence>
<reference evidence="2" key="3">
    <citation type="submission" date="2023-05" db="EMBL/GenBank/DDBJ databases">
        <authorList>
            <person name="Smith C.H."/>
        </authorList>
    </citation>
    <scope>NUCLEOTIDE SEQUENCE</scope>
    <source>
        <strain evidence="2">CHS0354</strain>
        <tissue evidence="2">Mantle</tissue>
    </source>
</reference>
<comment type="caution">
    <text evidence="2">The sequence shown here is derived from an EMBL/GenBank/DDBJ whole genome shotgun (WGS) entry which is preliminary data.</text>
</comment>
<protein>
    <submittedName>
        <fullName evidence="2">Uncharacterized protein</fullName>
    </submittedName>
</protein>
<keyword evidence="3" id="KW-1185">Reference proteome</keyword>